<keyword evidence="6" id="KW-0472">Membrane</keyword>
<keyword evidence="4" id="KW-1134">Transmembrane beta strand</keyword>
<dbReference type="InterPro" id="IPR003423">
    <property type="entry name" value="OMP_efflux"/>
</dbReference>
<dbReference type="Proteomes" id="UP001501207">
    <property type="component" value="Unassembled WGS sequence"/>
</dbReference>
<accession>A0ABP8FG57</accession>
<dbReference type="InterPro" id="IPR051906">
    <property type="entry name" value="TolC-like"/>
</dbReference>
<dbReference type="Pfam" id="PF02321">
    <property type="entry name" value="OEP"/>
    <property type="match status" value="2"/>
</dbReference>
<keyword evidence="8" id="KW-0175">Coiled coil</keyword>
<evidence type="ECO:0000256" key="6">
    <source>
        <dbReference type="ARBA" id="ARBA00023136"/>
    </source>
</evidence>
<evidence type="ECO:0000256" key="4">
    <source>
        <dbReference type="ARBA" id="ARBA00022452"/>
    </source>
</evidence>
<feature type="chain" id="PRO_5045473867" evidence="9">
    <location>
        <begin position="24"/>
        <end position="447"/>
    </location>
</feature>
<evidence type="ECO:0000256" key="8">
    <source>
        <dbReference type="SAM" id="Coils"/>
    </source>
</evidence>
<name>A0ABP8FG57_9BACT</name>
<dbReference type="EMBL" id="BAABFN010000001">
    <property type="protein sequence ID" value="GAA4303032.1"/>
    <property type="molecule type" value="Genomic_DNA"/>
</dbReference>
<comment type="caution">
    <text evidence="10">The sequence shown here is derived from an EMBL/GenBank/DDBJ whole genome shotgun (WGS) entry which is preliminary data.</text>
</comment>
<dbReference type="PANTHER" id="PTHR30026">
    <property type="entry name" value="OUTER MEMBRANE PROTEIN TOLC"/>
    <property type="match status" value="1"/>
</dbReference>
<gene>
    <name evidence="10" type="ORF">GCM10023143_05930</name>
</gene>
<dbReference type="SUPFAM" id="SSF56954">
    <property type="entry name" value="Outer membrane efflux proteins (OEP)"/>
    <property type="match status" value="1"/>
</dbReference>
<comment type="subcellular location">
    <subcellularLocation>
        <location evidence="1">Cell outer membrane</location>
    </subcellularLocation>
</comment>
<evidence type="ECO:0000256" key="9">
    <source>
        <dbReference type="SAM" id="SignalP"/>
    </source>
</evidence>
<keyword evidence="9" id="KW-0732">Signal</keyword>
<evidence type="ECO:0000256" key="2">
    <source>
        <dbReference type="ARBA" id="ARBA00007613"/>
    </source>
</evidence>
<dbReference type="PANTHER" id="PTHR30026:SF20">
    <property type="entry name" value="OUTER MEMBRANE PROTEIN TOLC"/>
    <property type="match status" value="1"/>
</dbReference>
<keyword evidence="7" id="KW-0998">Cell outer membrane</keyword>
<dbReference type="Gene3D" id="1.20.1600.10">
    <property type="entry name" value="Outer membrane efflux proteins (OEP)"/>
    <property type="match status" value="1"/>
</dbReference>
<sequence>MNRIAKTLLSLFSLALTAGAAYGQDTQPMSLQQCIDYALQHQAQVRSARIDEAISLETNKEVTGQALPQVSATGSFQDNVVIQKQLIDASMFDPTVPKGTLVPFEFGIQYNAVGSITLSQTLFDPSVMVALQARKTLEELAHKSVLQTERDTRVAVSKAYYNVLINRKQMVLVDDNISRIEQLLRETDAMYKNGFAEKLDIDRTNVQLTNLRSEKTKLSNLMHVGELLLKFQMGMPMKDQLTLSDTLNFSGLRETLGDAPFDYSRRIDYSLLETQKRVNEFDLKRYKLAKLPTLTFSGTVGTNRASTRFDYFNLNNTWYGYGVIGLDLHIPIFSGFQQNHRIQKARLNVEKSQVALDNMKQSIDLELDQTHSTLESNLLTLQAQERNMKLAEDVYNTTKKKYQAGVGSNLEVVNAENDLKQAQTNYFSALYDAIISKIDYQKAVGQL</sequence>
<proteinExistence type="inferred from homology"/>
<evidence type="ECO:0000256" key="1">
    <source>
        <dbReference type="ARBA" id="ARBA00004442"/>
    </source>
</evidence>
<protein>
    <submittedName>
        <fullName evidence="10">TolC family protein</fullName>
    </submittedName>
</protein>
<keyword evidence="11" id="KW-1185">Reference proteome</keyword>
<evidence type="ECO:0000313" key="11">
    <source>
        <dbReference type="Proteomes" id="UP001501207"/>
    </source>
</evidence>
<reference evidence="11" key="1">
    <citation type="journal article" date="2019" name="Int. J. Syst. Evol. Microbiol.">
        <title>The Global Catalogue of Microorganisms (GCM) 10K type strain sequencing project: providing services to taxonomists for standard genome sequencing and annotation.</title>
        <authorList>
            <consortium name="The Broad Institute Genomics Platform"/>
            <consortium name="The Broad Institute Genome Sequencing Center for Infectious Disease"/>
            <person name="Wu L."/>
            <person name="Ma J."/>
        </authorList>
    </citation>
    <scope>NUCLEOTIDE SEQUENCE [LARGE SCALE GENOMIC DNA]</scope>
    <source>
        <strain evidence="11">JCM 17664</strain>
    </source>
</reference>
<evidence type="ECO:0000256" key="3">
    <source>
        <dbReference type="ARBA" id="ARBA00022448"/>
    </source>
</evidence>
<feature type="signal peptide" evidence="9">
    <location>
        <begin position="1"/>
        <end position="23"/>
    </location>
</feature>
<keyword evidence="5" id="KW-0812">Transmembrane</keyword>
<comment type="similarity">
    <text evidence="2">Belongs to the outer membrane factor (OMF) (TC 1.B.17) family.</text>
</comment>
<organism evidence="10 11">
    <name type="scientific">Compostibacter hankyongensis</name>
    <dbReference type="NCBI Taxonomy" id="1007089"/>
    <lineage>
        <taxon>Bacteria</taxon>
        <taxon>Pseudomonadati</taxon>
        <taxon>Bacteroidota</taxon>
        <taxon>Chitinophagia</taxon>
        <taxon>Chitinophagales</taxon>
        <taxon>Chitinophagaceae</taxon>
        <taxon>Compostibacter</taxon>
    </lineage>
</organism>
<dbReference type="RefSeq" id="WP_344975089.1">
    <property type="nucleotide sequence ID" value="NZ_BAABFN010000001.1"/>
</dbReference>
<evidence type="ECO:0000256" key="7">
    <source>
        <dbReference type="ARBA" id="ARBA00023237"/>
    </source>
</evidence>
<evidence type="ECO:0000313" key="10">
    <source>
        <dbReference type="EMBL" id="GAA4303032.1"/>
    </source>
</evidence>
<feature type="coiled-coil region" evidence="8">
    <location>
        <begin position="342"/>
        <end position="401"/>
    </location>
</feature>
<evidence type="ECO:0000256" key="5">
    <source>
        <dbReference type="ARBA" id="ARBA00022692"/>
    </source>
</evidence>
<keyword evidence="3" id="KW-0813">Transport</keyword>